<name>A0ABV1JC52_9ACTN</name>
<sequence>MAYELKLKHRGSLLLGFLVAALCALAIFGVAGSAGAEGKYSTNGSGLTYGSLGEVYSAEKNPDLIRAIATNGELGFIYYDDYLEAISGDVTLSPEQAVSRANDKTARMAEEFSEAAADLYGIDVLDQAMVEKSISFLDEGAEVGEAAEILNSDIEQAVSKTGRANDAQSTIDGVAPSISEDEYLELYLAAKESVGVKLPVYAEDGATVVGEFVVDVL</sequence>
<protein>
    <submittedName>
        <fullName evidence="1">Uncharacterized protein</fullName>
    </submittedName>
</protein>
<dbReference type="Proteomes" id="UP001487305">
    <property type="component" value="Unassembled WGS sequence"/>
</dbReference>
<dbReference type="RefSeq" id="WP_349227343.1">
    <property type="nucleotide sequence ID" value="NZ_DBFADM010000053.1"/>
</dbReference>
<dbReference type="EMBL" id="JBBNOP010000004">
    <property type="protein sequence ID" value="MEQ3362662.1"/>
    <property type="molecule type" value="Genomic_DNA"/>
</dbReference>
<organism evidence="1 2">
    <name type="scientific">Raoultibacter massiliensis</name>
    <dbReference type="NCBI Taxonomy" id="1852371"/>
    <lineage>
        <taxon>Bacteria</taxon>
        <taxon>Bacillati</taxon>
        <taxon>Actinomycetota</taxon>
        <taxon>Coriobacteriia</taxon>
        <taxon>Eggerthellales</taxon>
        <taxon>Eggerthellaceae</taxon>
        <taxon>Raoultibacter</taxon>
    </lineage>
</organism>
<evidence type="ECO:0000313" key="1">
    <source>
        <dbReference type="EMBL" id="MEQ3362662.1"/>
    </source>
</evidence>
<evidence type="ECO:0000313" key="2">
    <source>
        <dbReference type="Proteomes" id="UP001487305"/>
    </source>
</evidence>
<keyword evidence="2" id="KW-1185">Reference proteome</keyword>
<gene>
    <name evidence="1" type="ORF">AAA083_06705</name>
</gene>
<accession>A0ABV1JC52</accession>
<comment type="caution">
    <text evidence="1">The sequence shown here is derived from an EMBL/GenBank/DDBJ whole genome shotgun (WGS) entry which is preliminary data.</text>
</comment>
<reference evidence="1 2" key="1">
    <citation type="submission" date="2024-04" db="EMBL/GenBank/DDBJ databases">
        <title>Human intestinal bacterial collection.</title>
        <authorList>
            <person name="Pauvert C."/>
            <person name="Hitch T.C.A."/>
            <person name="Clavel T."/>
        </authorList>
    </citation>
    <scope>NUCLEOTIDE SEQUENCE [LARGE SCALE GENOMIC DNA]</scope>
    <source>
        <strain evidence="1 2">CLA-KB-H42</strain>
    </source>
</reference>
<proteinExistence type="predicted"/>